<dbReference type="EMBL" id="MGGI01000034">
    <property type="protein sequence ID" value="OGM24131.1"/>
    <property type="molecule type" value="Genomic_DNA"/>
</dbReference>
<dbReference type="Pfam" id="PF14397">
    <property type="entry name" value="ATPgrasp_ST"/>
    <property type="match status" value="1"/>
</dbReference>
<dbReference type="PANTHER" id="PTHR21621">
    <property type="entry name" value="RIBOSOMAL PROTEIN S6 MODIFICATION PROTEIN"/>
    <property type="match status" value="1"/>
</dbReference>
<sequence>MKISSILGLNARSQLFSYSYNSLRGKKIARSKILTNRILRHAQIPTPKIYKKFKNPSDIFNFDWSSLPSSFAVKPSKGLGGEGIIIVKKKLNFSSERSRTSWITTQRRRVSVDDLQLHILDVLEGAYSVGNVADVAFVQEYVGRHNAFRRYAFRGTPDIRIIVFNKVPVMAMLRLPTRESGGRANLHQGAMGVGVDIATGITTKAIWHGNEIRQKPGTKRKLHGIKIPDWDNILELAVRSQEASGLGYLGVDIVLHPEKGPMVLELNAHPGLQIQLANESGLKKRLERIEDLEVRGSGHGVKIAKSLFAERFLDRVKAEEGIKIVKASEEVKVLTPKGEKFRIVAKIDTGAWSSSIDKSLAESLGLLDKDRILWYKKKISSLGSQDRPVIPLTFWIAGRKINTHVSISDRNDLTYQLLIGRIDLAGFLVNPEIDKEKLTQAKKW</sequence>
<protein>
    <recommendedName>
        <fullName evidence="2">ATP-grasp domain-containing protein</fullName>
    </recommendedName>
</protein>
<reference evidence="3 4" key="1">
    <citation type="journal article" date="2016" name="Nat. Commun.">
        <title>Thousands of microbial genomes shed light on interconnected biogeochemical processes in an aquifer system.</title>
        <authorList>
            <person name="Anantharaman K."/>
            <person name="Brown C.T."/>
            <person name="Hug L.A."/>
            <person name="Sharon I."/>
            <person name="Castelle C.J."/>
            <person name="Probst A.J."/>
            <person name="Thomas B.C."/>
            <person name="Singh A."/>
            <person name="Wilkins M.J."/>
            <person name="Karaoz U."/>
            <person name="Brodie E.L."/>
            <person name="Williams K.H."/>
            <person name="Hubbard S.S."/>
            <person name="Banfield J.F."/>
        </authorList>
    </citation>
    <scope>NUCLEOTIDE SEQUENCE [LARGE SCALE GENOMIC DNA]</scope>
</reference>
<accession>A0A1F7Y9Z8</accession>
<dbReference type="SUPFAM" id="SSF56059">
    <property type="entry name" value="Glutathione synthetase ATP-binding domain-like"/>
    <property type="match status" value="1"/>
</dbReference>
<dbReference type="GO" id="GO:0005524">
    <property type="term" value="F:ATP binding"/>
    <property type="evidence" value="ECO:0007669"/>
    <property type="project" value="UniProtKB-UniRule"/>
</dbReference>
<dbReference type="PROSITE" id="PS50975">
    <property type="entry name" value="ATP_GRASP"/>
    <property type="match status" value="1"/>
</dbReference>
<organism evidence="3 4">
    <name type="scientific">Candidatus Woesebacteria bacterium RIFCSPHIGHO2_01_FULL_39_28</name>
    <dbReference type="NCBI Taxonomy" id="1802496"/>
    <lineage>
        <taxon>Bacteria</taxon>
        <taxon>Candidatus Woeseibacteriota</taxon>
    </lineage>
</organism>
<name>A0A1F7Y9Z8_9BACT</name>
<dbReference type="GO" id="GO:0009432">
    <property type="term" value="P:SOS response"/>
    <property type="evidence" value="ECO:0007669"/>
    <property type="project" value="TreeGrafter"/>
</dbReference>
<evidence type="ECO:0000313" key="4">
    <source>
        <dbReference type="Proteomes" id="UP000178851"/>
    </source>
</evidence>
<evidence type="ECO:0000256" key="1">
    <source>
        <dbReference type="PROSITE-ProRule" id="PRU00409"/>
    </source>
</evidence>
<dbReference type="InterPro" id="IPR011761">
    <property type="entry name" value="ATP-grasp"/>
</dbReference>
<dbReference type="PANTHER" id="PTHR21621:SF0">
    <property type="entry name" value="BETA-CITRYLGLUTAMATE SYNTHASE B-RELATED"/>
    <property type="match status" value="1"/>
</dbReference>
<feature type="domain" description="ATP-grasp" evidence="2">
    <location>
        <begin position="36"/>
        <end position="293"/>
    </location>
</feature>
<dbReference type="Proteomes" id="UP000178851">
    <property type="component" value="Unassembled WGS sequence"/>
</dbReference>
<dbReference type="AlphaFoldDB" id="A0A1F7Y9Z8"/>
<keyword evidence="1" id="KW-0547">Nucleotide-binding</keyword>
<dbReference type="SUPFAM" id="SSF50630">
    <property type="entry name" value="Acid proteases"/>
    <property type="match status" value="1"/>
</dbReference>
<dbReference type="InterPro" id="IPR021109">
    <property type="entry name" value="Peptidase_aspartic_dom_sf"/>
</dbReference>
<dbReference type="GO" id="GO:0018169">
    <property type="term" value="F:ribosomal S6-glutamic acid ligase activity"/>
    <property type="evidence" value="ECO:0007669"/>
    <property type="project" value="TreeGrafter"/>
</dbReference>
<comment type="caution">
    <text evidence="3">The sequence shown here is derived from an EMBL/GenBank/DDBJ whole genome shotgun (WGS) entry which is preliminary data.</text>
</comment>
<dbReference type="GO" id="GO:0005737">
    <property type="term" value="C:cytoplasm"/>
    <property type="evidence" value="ECO:0007669"/>
    <property type="project" value="TreeGrafter"/>
</dbReference>
<evidence type="ECO:0000259" key="2">
    <source>
        <dbReference type="PROSITE" id="PS50975"/>
    </source>
</evidence>
<keyword evidence="1" id="KW-0067">ATP-binding</keyword>
<evidence type="ECO:0000313" key="3">
    <source>
        <dbReference type="EMBL" id="OGM24131.1"/>
    </source>
</evidence>
<dbReference type="InterPro" id="IPR039523">
    <property type="entry name" value="RimK-rel_E_lig_ATP-grasp"/>
</dbReference>
<proteinExistence type="predicted"/>
<dbReference type="Gene3D" id="3.30.470.20">
    <property type="entry name" value="ATP-grasp fold, B domain"/>
    <property type="match status" value="1"/>
</dbReference>
<dbReference type="GO" id="GO:0046872">
    <property type="term" value="F:metal ion binding"/>
    <property type="evidence" value="ECO:0007669"/>
    <property type="project" value="InterPro"/>
</dbReference>
<dbReference type="Gene3D" id="2.40.70.10">
    <property type="entry name" value="Acid Proteases"/>
    <property type="match status" value="1"/>
</dbReference>
<gene>
    <name evidence="3" type="ORF">A2627_03610</name>
</gene>